<reference evidence="12 13" key="1">
    <citation type="journal article" date="2021" name="Comput. Struct. Biotechnol. J.">
        <title>De novo genome assembly of the potent medicinal plant Rehmannia glutinosa using nanopore technology.</title>
        <authorList>
            <person name="Ma L."/>
            <person name="Dong C."/>
            <person name="Song C."/>
            <person name="Wang X."/>
            <person name="Zheng X."/>
            <person name="Niu Y."/>
            <person name="Chen S."/>
            <person name="Feng W."/>
        </authorList>
    </citation>
    <scope>NUCLEOTIDE SEQUENCE [LARGE SCALE GENOMIC DNA]</scope>
    <source>
        <strain evidence="12">DH-2019</strain>
    </source>
</reference>
<sequence length="658" mass="73607">MKPSKAIDLYTQAIEVNNDNAVYWANRAFAHTKLEEYGSAIQDATKAIEIDPKYSKASLGYYRRGAAYMAMGKIKEALKDFQQVKKICPNDPDATKKLKECEKAVMKLKFEEAISAPESERRSVADSIDYHTIGVVAVSSTPNGINKQMPLINALFPEVGCKTNSSFVSLKVDVVAAAASVITILGVHVVTKGARTVAATAMTMVLVVWEHLGSVAAKTVSLQNVEPQYSGPRIEGDVVTLEFVKKMMDHYKNQKCLHKRYACQIVLQIREMMRALPSLVDVTVLEGKHFTVCGDVHGQFYDLINIFELNGLPSEDNPYLFNGDFVDRGSFSVEVILTLFAFKCMSPSGDAFIFLRLWYSLLTALVTALSIYLSRGNHESKSMNKIYGFEGEVKSKLSDMFVELFAEVFCCLPLAHVINEKVFVVHGGLFSVDGVKLSDIRAIDRFCEPPEEGLMCELLWSDPQPQLGRGPSKRGVGLSFGADVTKRFLQDNNLDLVVRSHEVKDDGYEIEHDGKLITVFSAPNYCDQMGNKGAFIRFEAPDLKPNIVTFSAVREKEEKDQQQNNAGMRKFDPWPVFFRREWNRNWPFLVGFAVTGTIITKLSLGLTEEDAKNSPFVQRHNRNYHLVDDGFSDSINLFNILGGSQICVCFSEWMVLGK</sequence>
<dbReference type="Proteomes" id="UP001318860">
    <property type="component" value="Unassembled WGS sequence"/>
</dbReference>
<comment type="cofactor">
    <cofactor evidence="1">
        <name>Mn(2+)</name>
        <dbReference type="ChEBI" id="CHEBI:29035"/>
    </cofactor>
</comment>
<dbReference type="Pfam" id="PF00515">
    <property type="entry name" value="TPR_1"/>
    <property type="match status" value="1"/>
</dbReference>
<evidence type="ECO:0000256" key="3">
    <source>
        <dbReference type="ARBA" id="ARBA00013081"/>
    </source>
</evidence>
<keyword evidence="4" id="KW-0479">Metal-binding</keyword>
<organism evidence="12 13">
    <name type="scientific">Rehmannia glutinosa</name>
    <name type="common">Chinese foxglove</name>
    <dbReference type="NCBI Taxonomy" id="99300"/>
    <lineage>
        <taxon>Eukaryota</taxon>
        <taxon>Viridiplantae</taxon>
        <taxon>Streptophyta</taxon>
        <taxon>Embryophyta</taxon>
        <taxon>Tracheophyta</taxon>
        <taxon>Spermatophyta</taxon>
        <taxon>Magnoliopsida</taxon>
        <taxon>eudicotyledons</taxon>
        <taxon>Gunneridae</taxon>
        <taxon>Pentapetalae</taxon>
        <taxon>asterids</taxon>
        <taxon>lamiids</taxon>
        <taxon>Lamiales</taxon>
        <taxon>Orobanchaceae</taxon>
        <taxon>Rehmannieae</taxon>
        <taxon>Rehmannia</taxon>
    </lineage>
</organism>
<feature type="transmembrane region" description="Helical" evidence="10">
    <location>
        <begin position="353"/>
        <end position="373"/>
    </location>
</feature>
<dbReference type="Gene3D" id="1.25.40.10">
    <property type="entry name" value="Tetratricopeptide repeat domain"/>
    <property type="match status" value="1"/>
</dbReference>
<name>A0ABR0W4I1_REHGL</name>
<evidence type="ECO:0000256" key="9">
    <source>
        <dbReference type="PROSITE-ProRule" id="PRU00339"/>
    </source>
</evidence>
<keyword evidence="10" id="KW-0812">Transmembrane</keyword>
<protein>
    <recommendedName>
        <fullName evidence="3">protein-serine/threonine phosphatase</fullName>
        <ecNumber evidence="3">3.1.3.16</ecNumber>
    </recommendedName>
</protein>
<dbReference type="Gene3D" id="3.60.21.10">
    <property type="match status" value="1"/>
</dbReference>
<evidence type="ECO:0000313" key="12">
    <source>
        <dbReference type="EMBL" id="KAK6142265.1"/>
    </source>
</evidence>
<evidence type="ECO:0000256" key="2">
    <source>
        <dbReference type="ARBA" id="ARBA00008786"/>
    </source>
</evidence>
<keyword evidence="10" id="KW-1133">Transmembrane helix</keyword>
<evidence type="ECO:0000256" key="1">
    <source>
        <dbReference type="ARBA" id="ARBA00001936"/>
    </source>
</evidence>
<dbReference type="InterPro" id="IPR029052">
    <property type="entry name" value="Metallo-depent_PP-like"/>
</dbReference>
<comment type="similarity">
    <text evidence="2">Belongs to the PPP phosphatase family. PP-5 (PP-T) subfamily.</text>
</comment>
<keyword evidence="13" id="KW-1185">Reference proteome</keyword>
<dbReference type="InterPro" id="IPR011990">
    <property type="entry name" value="TPR-like_helical_dom_sf"/>
</dbReference>
<dbReference type="PANTHER" id="PTHR45668">
    <property type="entry name" value="SERINE/THREONINE-PROTEIN PHOSPHATASE 5-RELATED"/>
    <property type="match status" value="1"/>
</dbReference>
<dbReference type="PROSITE" id="PS50005">
    <property type="entry name" value="TPR"/>
    <property type="match status" value="2"/>
</dbReference>
<gene>
    <name evidence="12" type="ORF">DH2020_022613</name>
</gene>
<dbReference type="PRINTS" id="PR00114">
    <property type="entry name" value="STPHPHTASE"/>
</dbReference>
<dbReference type="SUPFAM" id="SSF56300">
    <property type="entry name" value="Metallo-dependent phosphatases"/>
    <property type="match status" value="1"/>
</dbReference>
<feature type="repeat" description="TPR" evidence="9">
    <location>
        <begin position="58"/>
        <end position="91"/>
    </location>
</feature>
<keyword evidence="6" id="KW-0378">Hydrolase</keyword>
<keyword evidence="5" id="KW-0677">Repeat</keyword>
<evidence type="ECO:0000256" key="4">
    <source>
        <dbReference type="ARBA" id="ARBA00022723"/>
    </source>
</evidence>
<evidence type="ECO:0000259" key="11">
    <source>
        <dbReference type="SMART" id="SM00156"/>
    </source>
</evidence>
<dbReference type="SMART" id="SM00028">
    <property type="entry name" value="TPR"/>
    <property type="match status" value="2"/>
</dbReference>
<dbReference type="EC" id="3.1.3.16" evidence="3"/>
<dbReference type="Pfam" id="PF00149">
    <property type="entry name" value="Metallophos"/>
    <property type="match status" value="1"/>
</dbReference>
<dbReference type="InterPro" id="IPR051134">
    <property type="entry name" value="PPP_phosphatase"/>
</dbReference>
<keyword evidence="10" id="KW-0472">Membrane</keyword>
<proteinExistence type="inferred from homology"/>
<evidence type="ECO:0000256" key="7">
    <source>
        <dbReference type="ARBA" id="ARBA00022803"/>
    </source>
</evidence>
<dbReference type="InterPro" id="IPR006186">
    <property type="entry name" value="Ser/Thr-sp_prot-phosphatase"/>
</dbReference>
<keyword evidence="7 9" id="KW-0802">TPR repeat</keyword>
<feature type="repeat" description="TPR" evidence="9">
    <location>
        <begin position="21"/>
        <end position="54"/>
    </location>
</feature>
<dbReference type="SMART" id="SM00156">
    <property type="entry name" value="PP2Ac"/>
    <property type="match status" value="1"/>
</dbReference>
<dbReference type="SUPFAM" id="SSF48452">
    <property type="entry name" value="TPR-like"/>
    <property type="match status" value="1"/>
</dbReference>
<dbReference type="Pfam" id="PF08321">
    <property type="entry name" value="PPP5"/>
    <property type="match status" value="1"/>
</dbReference>
<evidence type="ECO:0000256" key="6">
    <source>
        <dbReference type="ARBA" id="ARBA00022801"/>
    </source>
</evidence>
<keyword evidence="8" id="KW-0464">Manganese</keyword>
<dbReference type="EMBL" id="JABTTQ020000013">
    <property type="protein sequence ID" value="KAK6142265.1"/>
    <property type="molecule type" value="Genomic_DNA"/>
</dbReference>
<dbReference type="Pfam" id="PF13181">
    <property type="entry name" value="TPR_8"/>
    <property type="match status" value="1"/>
</dbReference>
<comment type="caution">
    <text evidence="12">The sequence shown here is derived from an EMBL/GenBank/DDBJ whole genome shotgun (WGS) entry which is preliminary data.</text>
</comment>
<dbReference type="InterPro" id="IPR013235">
    <property type="entry name" value="PPP_dom"/>
</dbReference>
<accession>A0ABR0W4I1</accession>
<dbReference type="PANTHER" id="PTHR45668:SF5">
    <property type="entry name" value="SERINE_THREONINE-PROTEIN PHOSPHATASE 5"/>
    <property type="match status" value="1"/>
</dbReference>
<dbReference type="InterPro" id="IPR004843">
    <property type="entry name" value="Calcineurin-like_PHP"/>
</dbReference>
<dbReference type="CDD" id="cd07417">
    <property type="entry name" value="MPP_PP5_C"/>
    <property type="match status" value="1"/>
</dbReference>
<feature type="domain" description="Serine/threonine specific protein phosphatases" evidence="11">
    <location>
        <begin position="257"/>
        <end position="554"/>
    </location>
</feature>
<dbReference type="InterPro" id="IPR041753">
    <property type="entry name" value="PP5_C"/>
</dbReference>
<evidence type="ECO:0000256" key="10">
    <source>
        <dbReference type="SAM" id="Phobius"/>
    </source>
</evidence>
<evidence type="ECO:0000256" key="5">
    <source>
        <dbReference type="ARBA" id="ARBA00022737"/>
    </source>
</evidence>
<evidence type="ECO:0000256" key="8">
    <source>
        <dbReference type="ARBA" id="ARBA00023211"/>
    </source>
</evidence>
<dbReference type="InterPro" id="IPR019734">
    <property type="entry name" value="TPR_rpt"/>
</dbReference>
<evidence type="ECO:0000313" key="13">
    <source>
        <dbReference type="Proteomes" id="UP001318860"/>
    </source>
</evidence>